<protein>
    <recommendedName>
        <fullName evidence="1">At1g61320/AtMIF1 LRR domain-containing protein</fullName>
    </recommendedName>
</protein>
<dbReference type="Proteomes" id="UP001632038">
    <property type="component" value="Unassembled WGS sequence"/>
</dbReference>
<evidence type="ECO:0000313" key="3">
    <source>
        <dbReference type="Proteomes" id="UP001632038"/>
    </source>
</evidence>
<keyword evidence="3" id="KW-1185">Reference proteome</keyword>
<dbReference type="InterPro" id="IPR055357">
    <property type="entry name" value="LRR_At1g61320_AtMIF1"/>
</dbReference>
<dbReference type="SUPFAM" id="SSF52047">
    <property type="entry name" value="RNI-like"/>
    <property type="match status" value="1"/>
</dbReference>
<reference evidence="3" key="1">
    <citation type="journal article" date="2024" name="IScience">
        <title>Strigolactones Initiate the Formation of Haustorium-like Structures in Castilleja.</title>
        <authorList>
            <person name="Buerger M."/>
            <person name="Peterson D."/>
            <person name="Chory J."/>
        </authorList>
    </citation>
    <scope>NUCLEOTIDE SEQUENCE [LARGE SCALE GENOMIC DNA]</scope>
</reference>
<dbReference type="InterPro" id="IPR053772">
    <property type="entry name" value="At1g61320/At1g61330-like"/>
</dbReference>
<feature type="domain" description="At1g61320/AtMIF1 LRR" evidence="1">
    <location>
        <begin position="8"/>
        <end position="308"/>
    </location>
</feature>
<dbReference type="PANTHER" id="PTHR34145">
    <property type="entry name" value="OS02G0105600 PROTEIN"/>
    <property type="match status" value="1"/>
</dbReference>
<organism evidence="2 3">
    <name type="scientific">Castilleja foliolosa</name>
    <dbReference type="NCBI Taxonomy" id="1961234"/>
    <lineage>
        <taxon>Eukaryota</taxon>
        <taxon>Viridiplantae</taxon>
        <taxon>Streptophyta</taxon>
        <taxon>Embryophyta</taxon>
        <taxon>Tracheophyta</taxon>
        <taxon>Spermatophyta</taxon>
        <taxon>Magnoliopsida</taxon>
        <taxon>eudicotyledons</taxon>
        <taxon>Gunneridae</taxon>
        <taxon>Pentapetalae</taxon>
        <taxon>asterids</taxon>
        <taxon>lamiids</taxon>
        <taxon>Lamiales</taxon>
        <taxon>Orobanchaceae</taxon>
        <taxon>Pedicularideae</taxon>
        <taxon>Castillejinae</taxon>
        <taxon>Castilleja</taxon>
    </lineage>
</organism>
<evidence type="ECO:0000259" key="1">
    <source>
        <dbReference type="Pfam" id="PF23622"/>
    </source>
</evidence>
<name>A0ABD3DJU1_9LAMI</name>
<dbReference type="EMBL" id="JAVIJP010000017">
    <property type="protein sequence ID" value="KAL3641289.1"/>
    <property type="molecule type" value="Genomic_DNA"/>
</dbReference>
<evidence type="ECO:0000313" key="2">
    <source>
        <dbReference type="EMBL" id="KAL3641289.1"/>
    </source>
</evidence>
<gene>
    <name evidence="2" type="ORF">CASFOL_016257</name>
</gene>
<sequence length="367" mass="41850">MAGGRLLSGIERLTLDNLATAKIFSFSCHIISQIPSLTYLSLANCSLRQVPNLVLTQSNSLQELDLCGVTVLSGALECILANCLSLHSLSMENCTVLSKLIFRGPNLELKSLSLSFCRGVKEIELCASNLATFKFESVDMVNFRFDHVPKLESMILDYKQENRMSYYDDDHHRTDLLIVKDLSRMKSLIFSTTSSMREVFRSLSMWINKFCNLSQLSIQLSSISSDDFVSLARVFESCPRLQEFHLNIELVKNIDVKDMRRPPELIHPELKKVEITNHSGTKPEIEFALYILKTAICLEQMQISRCSKIYNRRGRWVGFDKPPWSKETLEMIHEQLQGQAISENARLTIQHSFVSLNSRSPFNNVNN</sequence>
<dbReference type="PANTHER" id="PTHR34145:SF28">
    <property type="entry name" value="F-BOX DOMAIN-CONTAINING PROTEIN"/>
    <property type="match status" value="1"/>
</dbReference>
<accession>A0ABD3DJU1</accession>
<dbReference type="AlphaFoldDB" id="A0ABD3DJU1"/>
<dbReference type="Gene3D" id="3.80.10.10">
    <property type="entry name" value="Ribonuclease Inhibitor"/>
    <property type="match status" value="1"/>
</dbReference>
<dbReference type="Pfam" id="PF23622">
    <property type="entry name" value="LRR_At1g61320_AtMIF1"/>
    <property type="match status" value="1"/>
</dbReference>
<proteinExistence type="predicted"/>
<comment type="caution">
    <text evidence="2">The sequence shown here is derived from an EMBL/GenBank/DDBJ whole genome shotgun (WGS) entry which is preliminary data.</text>
</comment>
<dbReference type="InterPro" id="IPR032675">
    <property type="entry name" value="LRR_dom_sf"/>
</dbReference>